<comment type="caution">
    <text evidence="2">The sequence shown here is derived from an EMBL/GenBank/DDBJ whole genome shotgun (WGS) entry which is preliminary data.</text>
</comment>
<sequence>MEWAVETPDYVVNVCDVLDLAHPGDDTTPHAGELLMQVVYGNAAFQVEHGAQTDELSKQVAAVESALRAYAAFVAKDAKAKVPHLDALVAKRNAGTLREYLTPVVAKECGSRPATTAKSGDPIDAPKASETVFLGGFLQESHVVYPVKLDGWEMQGEHRYDTQEAGASVRFQRAGGKSGWIDVFFYPVGVLSDEDVAKMAGTERQTLLDTWSKSMASPQDMTALATFAVPIGDASGITAYGVDFAYARDGKVLSSAMVFTVDRMYAIKFRYSAEASTSTRTRVRQDLEQFARHMLLRLDISNTGGCGSAQAPRYEGCTGAEPFQPDVKDGMRELRFEYRASEPAPMDRPLRAKRSGTG</sequence>
<protein>
    <recommendedName>
        <fullName evidence="4">Lipoprotein</fullName>
    </recommendedName>
</protein>
<evidence type="ECO:0000256" key="1">
    <source>
        <dbReference type="SAM" id="MobiDB-lite"/>
    </source>
</evidence>
<feature type="region of interest" description="Disordered" evidence="1">
    <location>
        <begin position="338"/>
        <end position="358"/>
    </location>
</feature>
<keyword evidence="3" id="KW-1185">Reference proteome</keyword>
<reference evidence="2 3" key="1">
    <citation type="submission" date="2020-11" db="EMBL/GenBank/DDBJ databases">
        <title>Draft Genome Sequence and Secondary Metabolite Biosynthetic Potential of the Lysobacter niastensis Type strain DSM 18481.</title>
        <authorList>
            <person name="Turrini P."/>
            <person name="Artuso I."/>
            <person name="Tescari M."/>
            <person name="Lugli G.A."/>
            <person name="Frangipani E."/>
            <person name="Ventura M."/>
            <person name="Visca P."/>
        </authorList>
    </citation>
    <scope>NUCLEOTIDE SEQUENCE [LARGE SCALE GENOMIC DNA]</scope>
    <source>
        <strain evidence="2 3">DSM 18481</strain>
    </source>
</reference>
<dbReference type="EMBL" id="JADLZT010000003">
    <property type="protein sequence ID" value="MBF6023536.1"/>
    <property type="molecule type" value="Genomic_DNA"/>
</dbReference>
<accession>A0ABS0B4H8</accession>
<organism evidence="2 3">
    <name type="scientific">Lysobacter niastensis</name>
    <dbReference type="NCBI Taxonomy" id="380629"/>
    <lineage>
        <taxon>Bacteria</taxon>
        <taxon>Pseudomonadati</taxon>
        <taxon>Pseudomonadota</taxon>
        <taxon>Gammaproteobacteria</taxon>
        <taxon>Lysobacterales</taxon>
        <taxon>Lysobacteraceae</taxon>
        <taxon>Lysobacter</taxon>
    </lineage>
</organism>
<dbReference type="RefSeq" id="WP_194930143.1">
    <property type="nucleotide sequence ID" value="NZ_JADLZT010000003.1"/>
</dbReference>
<name>A0ABS0B4H8_9GAMM</name>
<gene>
    <name evidence="2" type="ORF">IU514_05755</name>
</gene>
<evidence type="ECO:0000313" key="3">
    <source>
        <dbReference type="Proteomes" id="UP001429984"/>
    </source>
</evidence>
<proteinExistence type="predicted"/>
<dbReference type="Proteomes" id="UP001429984">
    <property type="component" value="Unassembled WGS sequence"/>
</dbReference>
<evidence type="ECO:0008006" key="4">
    <source>
        <dbReference type="Google" id="ProtNLM"/>
    </source>
</evidence>
<evidence type="ECO:0000313" key="2">
    <source>
        <dbReference type="EMBL" id="MBF6023536.1"/>
    </source>
</evidence>